<proteinExistence type="predicted"/>
<evidence type="ECO:0008006" key="4">
    <source>
        <dbReference type="Google" id="ProtNLM"/>
    </source>
</evidence>
<dbReference type="EMBL" id="JAEQND010000002">
    <property type="protein sequence ID" value="MBL0424287.1"/>
    <property type="molecule type" value="Genomic_DNA"/>
</dbReference>
<dbReference type="Proteomes" id="UP000622707">
    <property type="component" value="Unassembled WGS sequence"/>
</dbReference>
<reference evidence="2 3" key="1">
    <citation type="journal article" date="2017" name="Int. J. Syst. Evol. Microbiol.">
        <title>Ramlibacter alkalitolerans sp. nov., alkali-tolerant bacterium isolated from soil of ginseng.</title>
        <authorList>
            <person name="Lee D.H."/>
            <person name="Cha C.J."/>
        </authorList>
    </citation>
    <scope>NUCLEOTIDE SEQUENCE [LARGE SCALE GENOMIC DNA]</scope>
    <source>
        <strain evidence="2 3">KACC 19305</strain>
    </source>
</reference>
<keyword evidence="3" id="KW-1185">Reference proteome</keyword>
<feature type="chain" id="PRO_5045087963" description="Lipoprotein" evidence="1">
    <location>
        <begin position="26"/>
        <end position="136"/>
    </location>
</feature>
<keyword evidence="1" id="KW-0732">Signal</keyword>
<evidence type="ECO:0000313" key="3">
    <source>
        <dbReference type="Proteomes" id="UP000622707"/>
    </source>
</evidence>
<evidence type="ECO:0000256" key="1">
    <source>
        <dbReference type="SAM" id="SignalP"/>
    </source>
</evidence>
<dbReference type="RefSeq" id="WP_201687523.1">
    <property type="nucleotide sequence ID" value="NZ_JAEQND010000002.1"/>
</dbReference>
<gene>
    <name evidence="2" type="ORF">JI746_04120</name>
</gene>
<comment type="caution">
    <text evidence="2">The sequence shown here is derived from an EMBL/GenBank/DDBJ whole genome shotgun (WGS) entry which is preliminary data.</text>
</comment>
<feature type="signal peptide" evidence="1">
    <location>
        <begin position="1"/>
        <end position="25"/>
    </location>
</feature>
<sequence>MHLRARPVRQLFAFAFGWAALAAVAQGDADYRNVTAGGSLRPGIYGRIVLRGNAAPPPVIYPEPVLANGSIERVQREPVYLYVPPGQVRKWKQNCAKWAACDEPVLFVRMDGSPSRWGAWRQRRDQLAGDPHHHPH</sequence>
<name>A0ABS1JJ85_9BURK</name>
<organism evidence="2 3">
    <name type="scientific">Ramlibacter alkalitolerans</name>
    <dbReference type="NCBI Taxonomy" id="2039631"/>
    <lineage>
        <taxon>Bacteria</taxon>
        <taxon>Pseudomonadati</taxon>
        <taxon>Pseudomonadota</taxon>
        <taxon>Betaproteobacteria</taxon>
        <taxon>Burkholderiales</taxon>
        <taxon>Comamonadaceae</taxon>
        <taxon>Ramlibacter</taxon>
    </lineage>
</organism>
<evidence type="ECO:0000313" key="2">
    <source>
        <dbReference type="EMBL" id="MBL0424287.1"/>
    </source>
</evidence>
<accession>A0ABS1JJ85</accession>
<protein>
    <recommendedName>
        <fullName evidence="4">Lipoprotein</fullName>
    </recommendedName>
</protein>